<dbReference type="RefSeq" id="WP_069835667.1">
    <property type="nucleotide sequence ID" value="NZ_MDGQ01000005.1"/>
</dbReference>
<evidence type="ECO:0000313" key="3">
    <source>
        <dbReference type="Proteomes" id="UP000095552"/>
    </source>
</evidence>
<dbReference type="STRING" id="1563681.BFP71_11795"/>
<organism evidence="2 3">
    <name type="scientific">Roseivirga misakiensis</name>
    <dbReference type="NCBI Taxonomy" id="1563681"/>
    <lineage>
        <taxon>Bacteria</taxon>
        <taxon>Pseudomonadati</taxon>
        <taxon>Bacteroidota</taxon>
        <taxon>Cytophagia</taxon>
        <taxon>Cytophagales</taxon>
        <taxon>Roseivirgaceae</taxon>
        <taxon>Roseivirga</taxon>
    </lineage>
</organism>
<keyword evidence="3" id="KW-1185">Reference proteome</keyword>
<proteinExistence type="predicted"/>
<reference evidence="2 3" key="1">
    <citation type="submission" date="2016-08" db="EMBL/GenBank/DDBJ databases">
        <title>Draft genome of Fabibacter sp. strain SK-8.</title>
        <authorList>
            <person name="Wong S.-K."/>
            <person name="Hamasaki K."/>
            <person name="Yoshizawa S."/>
        </authorList>
    </citation>
    <scope>NUCLEOTIDE SEQUENCE [LARGE SCALE GENOMIC DNA]</scope>
    <source>
        <strain evidence="2 3">SK-8</strain>
    </source>
</reference>
<feature type="signal peptide" evidence="1">
    <location>
        <begin position="1"/>
        <end position="24"/>
    </location>
</feature>
<protein>
    <submittedName>
        <fullName evidence="2">Uncharacterized protein</fullName>
    </submittedName>
</protein>
<sequence length="438" mass="48041">MKKTTMNKWILASLVLVLSTGLNAQDAQGVAEVDFFGRTQQDLSKLPKMERDIIILQNVLNGLFNGSKGSFYASTRGAKGIYVPGKGVIFNIGAQSNASQLILIDQLAASGGEDAVTVVDGQTSANISEDNESIEERLKSLTGDFLVNYGSILTDLKAGEKVMLNVNYDALKKDDPKETNRSSIHGGTIVYRGGKRLDKKRMVSAIDYSTINSYLTGKSTLEQATKKIDFNVVDRVSSSMQDARIMAGILDDLFQSNFEGAFRRSGKTSWTYFEGFGLMYDLNIRGNYGNLIGYTVAGDGTPALRSQSSNDRKDSNKLAEESFDELIDLVKESLITYGRTLRSVKSDEVIIFNVNFGSSFRKTKLPKAIRLQVSKSQIEDFSRGKKTISQLKKEIELKKLSASTFNSYNHSFPSMVYETAPDVADHIVIGGTATSSGN</sequence>
<accession>A0A1E5SYH3</accession>
<feature type="chain" id="PRO_5009185761" evidence="1">
    <location>
        <begin position="25"/>
        <end position="438"/>
    </location>
</feature>
<evidence type="ECO:0000256" key="1">
    <source>
        <dbReference type="SAM" id="SignalP"/>
    </source>
</evidence>
<dbReference type="EMBL" id="MDGQ01000005">
    <property type="protein sequence ID" value="OEK04162.1"/>
    <property type="molecule type" value="Genomic_DNA"/>
</dbReference>
<keyword evidence="1" id="KW-0732">Signal</keyword>
<name>A0A1E5SYH3_9BACT</name>
<dbReference type="AlphaFoldDB" id="A0A1E5SYH3"/>
<evidence type="ECO:0000313" key="2">
    <source>
        <dbReference type="EMBL" id="OEK04162.1"/>
    </source>
</evidence>
<comment type="caution">
    <text evidence="2">The sequence shown here is derived from an EMBL/GenBank/DDBJ whole genome shotgun (WGS) entry which is preliminary data.</text>
</comment>
<dbReference type="OrthoDB" id="977823at2"/>
<dbReference type="Proteomes" id="UP000095552">
    <property type="component" value="Unassembled WGS sequence"/>
</dbReference>
<gene>
    <name evidence="2" type="ORF">BFP71_11795</name>
</gene>